<dbReference type="InterPro" id="IPR040932">
    <property type="entry name" value="Csm4_C"/>
</dbReference>
<keyword evidence="3" id="KW-0694">RNA-binding</keyword>
<reference evidence="6" key="1">
    <citation type="submission" date="2019-09" db="EMBL/GenBank/DDBJ databases">
        <title>Characterisation of the sponge microbiome using genome-centric metagenomics.</title>
        <authorList>
            <person name="Engelberts J.P."/>
            <person name="Robbins S.J."/>
            <person name="De Goeij J.M."/>
            <person name="Aranda M."/>
            <person name="Bell S.C."/>
            <person name="Webster N.S."/>
        </authorList>
    </citation>
    <scope>NUCLEOTIDE SEQUENCE</scope>
    <source>
        <strain evidence="6">SB0661_bin_32</strain>
    </source>
</reference>
<name>A0A6B1D6R8_9CHLR</name>
<dbReference type="NCBIfam" id="TIGR01903">
    <property type="entry name" value="cas5_csm4"/>
    <property type="match status" value="1"/>
</dbReference>
<evidence type="ECO:0000259" key="5">
    <source>
        <dbReference type="Pfam" id="PF17953"/>
    </source>
</evidence>
<dbReference type="GO" id="GO:0051607">
    <property type="term" value="P:defense response to virus"/>
    <property type="evidence" value="ECO:0007669"/>
    <property type="project" value="UniProtKB-KW"/>
</dbReference>
<evidence type="ECO:0000256" key="2">
    <source>
        <dbReference type="ARBA" id="ARBA00016109"/>
    </source>
</evidence>
<dbReference type="AlphaFoldDB" id="A0A6B1D6R8"/>
<comment type="caution">
    <text evidence="6">The sequence shown here is derived from an EMBL/GenBank/DDBJ whole genome shotgun (WGS) entry which is preliminary data.</text>
</comment>
<feature type="domain" description="Csm4 C-terminal" evidence="5">
    <location>
        <begin position="286"/>
        <end position="380"/>
    </location>
</feature>
<dbReference type="EMBL" id="VXMH01000062">
    <property type="protein sequence ID" value="MYC95651.1"/>
    <property type="molecule type" value="Genomic_DNA"/>
</dbReference>
<keyword evidence="4" id="KW-0051">Antiviral defense</keyword>
<evidence type="ECO:0000256" key="4">
    <source>
        <dbReference type="ARBA" id="ARBA00023118"/>
    </source>
</evidence>
<organism evidence="6">
    <name type="scientific">Caldilineaceae bacterium SB0661_bin_32</name>
    <dbReference type="NCBI Taxonomy" id="2605255"/>
    <lineage>
        <taxon>Bacteria</taxon>
        <taxon>Bacillati</taxon>
        <taxon>Chloroflexota</taxon>
        <taxon>Caldilineae</taxon>
        <taxon>Caldilineales</taxon>
        <taxon>Caldilineaceae</taxon>
    </lineage>
</organism>
<proteinExistence type="inferred from homology"/>
<protein>
    <recommendedName>
        <fullName evidence="2">CRISPR system Cms protein Csm4</fullName>
    </recommendedName>
</protein>
<comment type="similarity">
    <text evidence="1">Belongs to the CRISPR-associated Csm4 family.</text>
</comment>
<dbReference type="InterPro" id="IPR005510">
    <property type="entry name" value="Csm4"/>
</dbReference>
<gene>
    <name evidence="6" type="ORF">F4X14_11835</name>
</gene>
<sequence>MPHLQPVALHFPQGLHIGARGVNLEEAGVDVPSDTLFSALVDTWRRTGGDPDLWTRPFRNGEPPFLLTSAFPFAGNVRFYPAPVDLRLLIPPDRPEETVDKPLKRVRFLSEKLLRRVLSGQSLPEFLPGPDEQPGKPADDQYAVRLQNGALCLLPEEAGKLPDGLRLNAQGGKRSLRLLMRQQVWQTERTPRVTVDRINSASNIFHAGRTRFAPGCGLWFGVQWRHADMPVANQSGLSYQETLQRILALLGDEGIGGERSAGYGAFHPTWGDQFHLRDPFHGHIAWLLSRYLPGPAELPTCLNNAHAAYKLVRIGGWARSLHGADQRRKQISMLAEGSLIAWPSSNLAGKIENLRPEYDASVGDFPHPVWRSGLAVAVGLKDHQESR</sequence>
<evidence type="ECO:0000313" key="6">
    <source>
        <dbReference type="EMBL" id="MYC95651.1"/>
    </source>
</evidence>
<evidence type="ECO:0000256" key="1">
    <source>
        <dbReference type="ARBA" id="ARBA00005772"/>
    </source>
</evidence>
<dbReference type="Pfam" id="PF17953">
    <property type="entry name" value="Csm4_C"/>
    <property type="match status" value="1"/>
</dbReference>
<dbReference type="GO" id="GO:0003723">
    <property type="term" value="F:RNA binding"/>
    <property type="evidence" value="ECO:0007669"/>
    <property type="project" value="UniProtKB-KW"/>
</dbReference>
<accession>A0A6B1D6R8</accession>
<evidence type="ECO:0000256" key="3">
    <source>
        <dbReference type="ARBA" id="ARBA00022884"/>
    </source>
</evidence>